<comment type="caution">
    <text evidence="1">The sequence shown here is derived from an EMBL/GenBank/DDBJ whole genome shotgun (WGS) entry which is preliminary data.</text>
</comment>
<dbReference type="Proteomes" id="UP001548189">
    <property type="component" value="Unassembled WGS sequence"/>
</dbReference>
<dbReference type="RefSeq" id="WP_353897543.1">
    <property type="nucleotide sequence ID" value="NZ_JBEVCJ010000031.1"/>
</dbReference>
<reference evidence="1 2" key="1">
    <citation type="submission" date="2024-06" db="EMBL/GenBank/DDBJ databases">
        <authorList>
            <person name="Li F."/>
        </authorList>
    </citation>
    <scope>NUCLEOTIDE SEQUENCE [LARGE SCALE GENOMIC DNA]</scope>
    <source>
        <strain evidence="1 2">GXAS 311</strain>
    </source>
</reference>
<accession>A0ABV2BYH0</accession>
<dbReference type="EMBL" id="JBEVCJ010000031">
    <property type="protein sequence ID" value="MET1256960.1"/>
    <property type="molecule type" value="Genomic_DNA"/>
</dbReference>
<name>A0ABV2BYH0_9GAMM</name>
<keyword evidence="2" id="KW-1185">Reference proteome</keyword>
<proteinExistence type="predicted"/>
<evidence type="ECO:0000313" key="1">
    <source>
        <dbReference type="EMBL" id="MET1256960.1"/>
    </source>
</evidence>
<evidence type="ECO:0008006" key="3">
    <source>
        <dbReference type="Google" id="ProtNLM"/>
    </source>
</evidence>
<sequence>MINEKLKSRWRKQAQKAILDLLESPLETDFDSLIFGDQMDNVLENLNVGFPNIEEKPLQKLRAARLKMMGYQFDPESQVWVANSRGRGCLW</sequence>
<organism evidence="1 2">
    <name type="scientific">Aliikangiella maris</name>
    <dbReference type="NCBI Taxonomy" id="3162458"/>
    <lineage>
        <taxon>Bacteria</taxon>
        <taxon>Pseudomonadati</taxon>
        <taxon>Pseudomonadota</taxon>
        <taxon>Gammaproteobacteria</taxon>
        <taxon>Oceanospirillales</taxon>
        <taxon>Pleioneaceae</taxon>
        <taxon>Aliikangiella</taxon>
    </lineage>
</organism>
<protein>
    <recommendedName>
        <fullName evidence="3">Type II toxin-antitoxin system RelE/ParE family toxin</fullName>
    </recommendedName>
</protein>
<gene>
    <name evidence="1" type="ORF">ABVT43_17590</name>
</gene>
<evidence type="ECO:0000313" key="2">
    <source>
        <dbReference type="Proteomes" id="UP001548189"/>
    </source>
</evidence>